<comment type="caution">
    <text evidence="1">The sequence shown here is derived from an EMBL/GenBank/DDBJ whole genome shotgun (WGS) entry which is preliminary data.</text>
</comment>
<dbReference type="Gene3D" id="3.60.10.10">
    <property type="entry name" value="Endonuclease/exonuclease/phosphatase"/>
    <property type="match status" value="1"/>
</dbReference>
<evidence type="ECO:0000313" key="1">
    <source>
        <dbReference type="EMBL" id="KAJ7314673.1"/>
    </source>
</evidence>
<dbReference type="SUPFAM" id="SSF56219">
    <property type="entry name" value="DNase I-like"/>
    <property type="match status" value="1"/>
</dbReference>
<proteinExistence type="predicted"/>
<protein>
    <recommendedName>
        <fullName evidence="3">Endonuclease/exonuclease/phosphatase domain-containing protein</fullName>
    </recommendedName>
</protein>
<dbReference type="AlphaFoldDB" id="A0AAD7EEB9"/>
<accession>A0AAD7EEB9</accession>
<reference evidence="1" key="1">
    <citation type="submission" date="2023-03" db="EMBL/GenBank/DDBJ databases">
        <title>Massive genome expansion in bonnet fungi (Mycena s.s.) driven by repeated elements and novel gene families across ecological guilds.</title>
        <authorList>
            <consortium name="Lawrence Berkeley National Laboratory"/>
            <person name="Harder C.B."/>
            <person name="Miyauchi S."/>
            <person name="Viragh M."/>
            <person name="Kuo A."/>
            <person name="Thoen E."/>
            <person name="Andreopoulos B."/>
            <person name="Lu D."/>
            <person name="Skrede I."/>
            <person name="Drula E."/>
            <person name="Henrissat B."/>
            <person name="Morin E."/>
            <person name="Kohler A."/>
            <person name="Barry K."/>
            <person name="LaButti K."/>
            <person name="Morin E."/>
            <person name="Salamov A."/>
            <person name="Lipzen A."/>
            <person name="Mereny Z."/>
            <person name="Hegedus B."/>
            <person name="Baldrian P."/>
            <person name="Stursova M."/>
            <person name="Weitz H."/>
            <person name="Taylor A."/>
            <person name="Grigoriev I.V."/>
            <person name="Nagy L.G."/>
            <person name="Martin F."/>
            <person name="Kauserud H."/>
        </authorList>
    </citation>
    <scope>NUCLEOTIDE SEQUENCE</scope>
    <source>
        <strain evidence="1">CBHHK002</strain>
    </source>
</reference>
<gene>
    <name evidence="1" type="ORF">DFH08DRAFT_716427</name>
</gene>
<organism evidence="1 2">
    <name type="scientific">Mycena albidolilacea</name>
    <dbReference type="NCBI Taxonomy" id="1033008"/>
    <lineage>
        <taxon>Eukaryota</taxon>
        <taxon>Fungi</taxon>
        <taxon>Dikarya</taxon>
        <taxon>Basidiomycota</taxon>
        <taxon>Agaricomycotina</taxon>
        <taxon>Agaricomycetes</taxon>
        <taxon>Agaricomycetidae</taxon>
        <taxon>Agaricales</taxon>
        <taxon>Marasmiineae</taxon>
        <taxon>Mycenaceae</taxon>
        <taxon>Mycena</taxon>
    </lineage>
</organism>
<dbReference type="EMBL" id="JARIHO010000066">
    <property type="protein sequence ID" value="KAJ7314673.1"/>
    <property type="molecule type" value="Genomic_DNA"/>
</dbReference>
<sequence length="217" mass="25064">MSAPPQEDPPSQQLKLWQQNLDRGLDNQQELLNIVLKDKYHFMALQEPYMGPGNVTRTDSQWRVVYPTLHGDEERRPRAVMMVNTSLPTDSWSQIHVALADMVVEFRGAFGTIRRHWGCCRTSCVICRGSRQGQVLYYLWLGGFNWHSVLWDKVHNSHLFTPEAERAVSPLLQLLGQYRMKMPLPQGVLTLRAKRTQNLTCPDNVFCSEGFLEFFIS</sequence>
<name>A0AAD7EEB9_9AGAR</name>
<dbReference type="Proteomes" id="UP001218218">
    <property type="component" value="Unassembled WGS sequence"/>
</dbReference>
<evidence type="ECO:0000313" key="2">
    <source>
        <dbReference type="Proteomes" id="UP001218218"/>
    </source>
</evidence>
<evidence type="ECO:0008006" key="3">
    <source>
        <dbReference type="Google" id="ProtNLM"/>
    </source>
</evidence>
<keyword evidence="2" id="KW-1185">Reference proteome</keyword>
<dbReference type="InterPro" id="IPR036691">
    <property type="entry name" value="Endo/exonu/phosph_ase_sf"/>
</dbReference>